<dbReference type="OrthoDB" id="7776850at2"/>
<dbReference type="RefSeq" id="WP_085635570.1">
    <property type="nucleotide sequence ID" value="NZ_JFKC01000002.1"/>
</dbReference>
<evidence type="ECO:0000256" key="2">
    <source>
        <dbReference type="ARBA" id="ARBA00023015"/>
    </source>
</evidence>
<evidence type="ECO:0000256" key="4">
    <source>
        <dbReference type="ARBA" id="ARBA00023163"/>
    </source>
</evidence>
<dbReference type="InterPro" id="IPR036388">
    <property type="entry name" value="WH-like_DNA-bd_sf"/>
</dbReference>
<keyword evidence="4" id="KW-0804">Transcription</keyword>
<dbReference type="Proteomes" id="UP000193926">
    <property type="component" value="Unassembled WGS sequence"/>
</dbReference>
<evidence type="ECO:0000256" key="1">
    <source>
        <dbReference type="ARBA" id="ARBA00009437"/>
    </source>
</evidence>
<dbReference type="PROSITE" id="PS50931">
    <property type="entry name" value="HTH_LYSR"/>
    <property type="match status" value="1"/>
</dbReference>
<comment type="caution">
    <text evidence="6">The sequence shown here is derived from an EMBL/GenBank/DDBJ whole genome shotgun (WGS) entry which is preliminary data.</text>
</comment>
<dbReference type="InterPro" id="IPR036390">
    <property type="entry name" value="WH_DNA-bd_sf"/>
</dbReference>
<proteinExistence type="inferred from homology"/>
<dbReference type="GO" id="GO:0032993">
    <property type="term" value="C:protein-DNA complex"/>
    <property type="evidence" value="ECO:0007669"/>
    <property type="project" value="TreeGrafter"/>
</dbReference>
<dbReference type="Gene3D" id="3.40.190.10">
    <property type="entry name" value="Periplasmic binding protein-like II"/>
    <property type="match status" value="2"/>
</dbReference>
<dbReference type="SUPFAM" id="SSF53850">
    <property type="entry name" value="Periplasmic binding protein-like II"/>
    <property type="match status" value="1"/>
</dbReference>
<evidence type="ECO:0000313" key="7">
    <source>
        <dbReference type="Proteomes" id="UP000193926"/>
    </source>
</evidence>
<dbReference type="STRING" id="1123756.MGEO_04875"/>
<organism evidence="6 7">
    <name type="scientific">Marivita geojedonensis</name>
    <dbReference type="NCBI Taxonomy" id="1123756"/>
    <lineage>
        <taxon>Bacteria</taxon>
        <taxon>Pseudomonadati</taxon>
        <taxon>Pseudomonadota</taxon>
        <taxon>Alphaproteobacteria</taxon>
        <taxon>Rhodobacterales</taxon>
        <taxon>Roseobacteraceae</taxon>
        <taxon>Marivita</taxon>
    </lineage>
</organism>
<dbReference type="Pfam" id="PF00126">
    <property type="entry name" value="HTH_1"/>
    <property type="match status" value="1"/>
</dbReference>
<dbReference type="SUPFAM" id="SSF46785">
    <property type="entry name" value="Winged helix' DNA-binding domain"/>
    <property type="match status" value="1"/>
</dbReference>
<dbReference type="AlphaFoldDB" id="A0A1X4NPU0"/>
<accession>A0A1X4NPU0</accession>
<dbReference type="Gene3D" id="1.10.10.10">
    <property type="entry name" value="Winged helix-like DNA-binding domain superfamily/Winged helix DNA-binding domain"/>
    <property type="match status" value="1"/>
</dbReference>
<protein>
    <submittedName>
        <fullName evidence="6">LysR family transcriptional regulator</fullName>
    </submittedName>
</protein>
<evidence type="ECO:0000313" key="6">
    <source>
        <dbReference type="EMBL" id="OSQ52689.1"/>
    </source>
</evidence>
<dbReference type="PANTHER" id="PTHR30346">
    <property type="entry name" value="TRANSCRIPTIONAL DUAL REGULATOR HCAR-RELATED"/>
    <property type="match status" value="1"/>
</dbReference>
<evidence type="ECO:0000256" key="3">
    <source>
        <dbReference type="ARBA" id="ARBA00023125"/>
    </source>
</evidence>
<reference evidence="6 7" key="1">
    <citation type="submission" date="2014-03" db="EMBL/GenBank/DDBJ databases">
        <title>The draft genome sequence of Marivita geojedonensis KCTC 23882.</title>
        <authorList>
            <person name="Lai Q."/>
            <person name="Shao Z."/>
        </authorList>
    </citation>
    <scope>NUCLEOTIDE SEQUENCE [LARGE SCALE GENOMIC DNA]</scope>
    <source>
        <strain evidence="6 7">DPG-138</strain>
    </source>
</reference>
<sequence length="324" mass="36112">MPKPFSQKTLSLKWLEIFQACARSGSLRETARETGLAVSTVSHHLRCLEDHLGTELFNHARRPMVLTPKGEVFLRNIDVALHAIRKATAETSSGDLAGARYLRLGTIEDLDSDVTPELAVFLSARMPDCAFLYHTASSHEIIGMLRDRKLDLGITITPPERMRDLEDMPLLRDPFVVVLPAGRKEPLSDVVSGKASLPFLQFSGDLIIARQVEAQLRRLGVTLPNTFECGSNQTLMAMVAAGAGWTINTPLLFARAKRFHAKLTVHPFPGKRFSRTLSLVVTPDCSRAVLEIVDQKLRSSLEQHVIQPSLDRMPWLKDQFTLID</sequence>
<dbReference type="GO" id="GO:0003700">
    <property type="term" value="F:DNA-binding transcription factor activity"/>
    <property type="evidence" value="ECO:0007669"/>
    <property type="project" value="InterPro"/>
</dbReference>
<name>A0A1X4NPU0_9RHOB</name>
<keyword evidence="2" id="KW-0805">Transcription regulation</keyword>
<dbReference type="EMBL" id="JFKC01000002">
    <property type="protein sequence ID" value="OSQ52689.1"/>
    <property type="molecule type" value="Genomic_DNA"/>
</dbReference>
<keyword evidence="7" id="KW-1185">Reference proteome</keyword>
<feature type="domain" description="HTH lysR-type" evidence="5">
    <location>
        <begin position="10"/>
        <end position="67"/>
    </location>
</feature>
<dbReference type="InterPro" id="IPR000847">
    <property type="entry name" value="LysR_HTH_N"/>
</dbReference>
<evidence type="ECO:0000259" key="5">
    <source>
        <dbReference type="PROSITE" id="PS50931"/>
    </source>
</evidence>
<comment type="similarity">
    <text evidence="1">Belongs to the LysR transcriptional regulatory family.</text>
</comment>
<dbReference type="Pfam" id="PF03466">
    <property type="entry name" value="LysR_substrate"/>
    <property type="match status" value="1"/>
</dbReference>
<dbReference type="InterPro" id="IPR005119">
    <property type="entry name" value="LysR_subst-bd"/>
</dbReference>
<dbReference type="CDD" id="cd05466">
    <property type="entry name" value="PBP2_LTTR_substrate"/>
    <property type="match status" value="1"/>
</dbReference>
<dbReference type="GO" id="GO:0003677">
    <property type="term" value="F:DNA binding"/>
    <property type="evidence" value="ECO:0007669"/>
    <property type="project" value="UniProtKB-KW"/>
</dbReference>
<dbReference type="PANTHER" id="PTHR30346:SF28">
    <property type="entry name" value="HTH-TYPE TRANSCRIPTIONAL REGULATOR CYNR"/>
    <property type="match status" value="1"/>
</dbReference>
<keyword evidence="3" id="KW-0238">DNA-binding</keyword>
<gene>
    <name evidence="6" type="ORF">MGEO_04875</name>
</gene>